<dbReference type="InterPro" id="IPR047259">
    <property type="entry name" value="QUIRKY-like"/>
</dbReference>
<evidence type="ECO:0000256" key="1">
    <source>
        <dbReference type="SAM" id="MobiDB-lite"/>
    </source>
</evidence>
<reference evidence="4" key="1">
    <citation type="submission" date="2024-07" db="EMBL/GenBank/DDBJ databases">
        <title>Two chromosome-level genome assemblies of Korean endemic species Abeliophyllum distichum and Forsythia ovata (Oleaceae).</title>
        <authorList>
            <person name="Jang H."/>
        </authorList>
    </citation>
    <scope>NUCLEOTIDE SEQUENCE [LARGE SCALE GENOMIC DNA]</scope>
</reference>
<feature type="region of interest" description="Disordered" evidence="1">
    <location>
        <begin position="1"/>
        <end position="54"/>
    </location>
</feature>
<dbReference type="EMBL" id="JBFOLK010000002">
    <property type="protein sequence ID" value="KAL2534707.1"/>
    <property type="molecule type" value="Genomic_DNA"/>
</dbReference>
<feature type="compositionally biased region" description="Basic residues" evidence="1">
    <location>
        <begin position="1"/>
        <end position="17"/>
    </location>
</feature>
<feature type="domain" description="C2" evidence="2">
    <location>
        <begin position="73"/>
        <end position="197"/>
    </location>
</feature>
<dbReference type="InterPro" id="IPR035892">
    <property type="entry name" value="C2_domain_sf"/>
</dbReference>
<dbReference type="Pfam" id="PF00168">
    <property type="entry name" value="C2"/>
    <property type="match status" value="1"/>
</dbReference>
<organism evidence="3 4">
    <name type="scientific">Abeliophyllum distichum</name>
    <dbReference type="NCBI Taxonomy" id="126358"/>
    <lineage>
        <taxon>Eukaryota</taxon>
        <taxon>Viridiplantae</taxon>
        <taxon>Streptophyta</taxon>
        <taxon>Embryophyta</taxon>
        <taxon>Tracheophyta</taxon>
        <taxon>Spermatophyta</taxon>
        <taxon>Magnoliopsida</taxon>
        <taxon>eudicotyledons</taxon>
        <taxon>Gunneridae</taxon>
        <taxon>Pentapetalae</taxon>
        <taxon>asterids</taxon>
        <taxon>lamiids</taxon>
        <taxon>Lamiales</taxon>
        <taxon>Oleaceae</taxon>
        <taxon>Forsythieae</taxon>
        <taxon>Abeliophyllum</taxon>
    </lineage>
</organism>
<sequence>MEKRKNPLRKSRKRKKNHQETPKPGTAAPQPPPPSVEVENPPLAQQKHSQKSEKSIVAENLKNIDIESKLFQKISNSDRRMAFDLVDQMPFLYVRVAKAKISNPEADSSIYAKLVIGTHSIKTKSQAANKDWDQVFAFDKEGLNSTSLEVSVWIEKKSPENENDNGISESCIGTVSFDLQEVPKRVPPDSPLAPQWYSLEAEQNSGSPGNDVMLSVWVGTQADEAFPGGLAVGLRWVDTGNPSQGILVSEAVVFETNGHPSPGFAAWYRFGWQRT</sequence>
<dbReference type="PROSITE" id="PS50004">
    <property type="entry name" value="C2"/>
    <property type="match status" value="1"/>
</dbReference>
<dbReference type="AlphaFoldDB" id="A0ABD1VBN1"/>
<evidence type="ECO:0000259" key="2">
    <source>
        <dbReference type="PROSITE" id="PS50004"/>
    </source>
</evidence>
<gene>
    <name evidence="3" type="ORF">Adt_08058</name>
</gene>
<name>A0ABD1VBN1_9LAMI</name>
<dbReference type="Gene3D" id="2.60.40.150">
    <property type="entry name" value="C2 domain"/>
    <property type="match status" value="1"/>
</dbReference>
<dbReference type="Proteomes" id="UP001604336">
    <property type="component" value="Unassembled WGS sequence"/>
</dbReference>
<comment type="caution">
    <text evidence="3">The sequence shown here is derived from an EMBL/GenBank/DDBJ whole genome shotgun (WGS) entry which is preliminary data.</text>
</comment>
<dbReference type="PANTHER" id="PTHR31425:SF43">
    <property type="entry name" value="MULTIPLE C2 DOMAIN AND TRANSMEMBRANE REGION PROTEIN 14"/>
    <property type="match status" value="1"/>
</dbReference>
<dbReference type="SUPFAM" id="SSF49562">
    <property type="entry name" value="C2 domain (Calcium/lipid-binding domain, CaLB)"/>
    <property type="match status" value="1"/>
</dbReference>
<keyword evidence="4" id="KW-1185">Reference proteome</keyword>
<evidence type="ECO:0000313" key="3">
    <source>
        <dbReference type="EMBL" id="KAL2534707.1"/>
    </source>
</evidence>
<keyword evidence="3" id="KW-0808">Transferase</keyword>
<dbReference type="GO" id="GO:0016757">
    <property type="term" value="F:glycosyltransferase activity"/>
    <property type="evidence" value="ECO:0007669"/>
    <property type="project" value="UniProtKB-KW"/>
</dbReference>
<protein>
    <submittedName>
        <fullName evidence="3">C2 calcium/lipid-binding plant phosphoribosyltransferase family protein</fullName>
    </submittedName>
</protein>
<keyword evidence="3" id="KW-0328">Glycosyltransferase</keyword>
<proteinExistence type="predicted"/>
<dbReference type="PANTHER" id="PTHR31425">
    <property type="entry name" value="PHOSPHORIBOSYLANTHRANILATE TRANSFERASE ISOFORM 1"/>
    <property type="match status" value="1"/>
</dbReference>
<accession>A0ABD1VBN1</accession>
<evidence type="ECO:0000313" key="4">
    <source>
        <dbReference type="Proteomes" id="UP001604336"/>
    </source>
</evidence>
<dbReference type="InterPro" id="IPR000008">
    <property type="entry name" value="C2_dom"/>
</dbReference>